<dbReference type="Proteomes" id="UP001311915">
    <property type="component" value="Unassembled WGS sequence"/>
</dbReference>
<feature type="compositionally biased region" description="Basic residues" evidence="1">
    <location>
        <begin position="1"/>
        <end position="12"/>
    </location>
</feature>
<reference evidence="3 4" key="1">
    <citation type="submission" date="2023-10" db="EMBL/GenBank/DDBJ databases">
        <title>Genome-Wide Identification Analysis in wild type Solanum Pinnatisectum Reveals Some Genes Defensing Phytophthora Infestans.</title>
        <authorList>
            <person name="Sun C."/>
        </authorList>
    </citation>
    <scope>NUCLEOTIDE SEQUENCE [LARGE SCALE GENOMIC DNA]</scope>
    <source>
        <strain evidence="3">LQN</strain>
        <tissue evidence="3">Leaf</tissue>
    </source>
</reference>
<dbReference type="InterPro" id="IPR036047">
    <property type="entry name" value="F-box-like_dom_sf"/>
</dbReference>
<sequence length="412" mass="47892">MASKVSNRRKRAQFPSNPMEDSNLTEILPPELITEILLRVPVKSLLKFRSVSKSWLVLISSRQFIKNHLSLSANNHHVLIYIQNNSDYKWNFKECLFKSLFNDSVTEAFDLKYPIEDNSKLIDILGSCNGLIFFADYLGSSLLWNPTTRMHKKLPNPRPRWKNYCEDYGLGYDELRDDYKVVGIFYIQGRSHGSEVKIYSLKSDSWTNIDYCDEEILNTADSGRTMKLRDFGFFANGKLHWDTITFSPNFDDVRKCRRMICFDLANEKWEKVEKPPYGVGETDMCMGVLGSNLCVFRDYNKTQLGVWVMNGYGVKESWIKNFTITYPIKKDLCPPLFMSNKGEMLVALRTITSIMYDSKDDAFRYPHVINCNDFHGVAIYVESLVCPFSSEVAEKTTKQRRKKLRSKQLRNK</sequence>
<dbReference type="Pfam" id="PF07734">
    <property type="entry name" value="FBA_1"/>
    <property type="match status" value="1"/>
</dbReference>
<dbReference type="SUPFAM" id="SSF81383">
    <property type="entry name" value="F-box domain"/>
    <property type="match status" value="1"/>
</dbReference>
<evidence type="ECO:0000313" key="3">
    <source>
        <dbReference type="EMBL" id="KAK4728900.1"/>
    </source>
</evidence>
<accession>A0AAV9LWJ9</accession>
<gene>
    <name evidence="3" type="ORF">R3W88_021888</name>
</gene>
<dbReference type="PROSITE" id="PS50181">
    <property type="entry name" value="FBOX"/>
    <property type="match status" value="1"/>
</dbReference>
<dbReference type="NCBIfam" id="TIGR01640">
    <property type="entry name" value="F_box_assoc_1"/>
    <property type="match status" value="1"/>
</dbReference>
<dbReference type="PANTHER" id="PTHR31672">
    <property type="entry name" value="BNACNNG10540D PROTEIN"/>
    <property type="match status" value="1"/>
</dbReference>
<dbReference type="AlphaFoldDB" id="A0AAV9LWJ9"/>
<feature type="region of interest" description="Disordered" evidence="1">
    <location>
        <begin position="1"/>
        <end position="22"/>
    </location>
</feature>
<dbReference type="InterPro" id="IPR050796">
    <property type="entry name" value="SCF_F-box_component"/>
</dbReference>
<proteinExistence type="predicted"/>
<dbReference type="EMBL" id="JAWPEI010000004">
    <property type="protein sequence ID" value="KAK4728900.1"/>
    <property type="molecule type" value="Genomic_DNA"/>
</dbReference>
<dbReference type="Gene3D" id="1.20.1280.50">
    <property type="match status" value="1"/>
</dbReference>
<dbReference type="InterPro" id="IPR017451">
    <property type="entry name" value="F-box-assoc_interact_dom"/>
</dbReference>
<dbReference type="InterPro" id="IPR006527">
    <property type="entry name" value="F-box-assoc_dom_typ1"/>
</dbReference>
<dbReference type="CDD" id="cd22157">
    <property type="entry name" value="F-box_AtFBW1-like"/>
    <property type="match status" value="1"/>
</dbReference>
<dbReference type="Pfam" id="PF00646">
    <property type="entry name" value="F-box"/>
    <property type="match status" value="1"/>
</dbReference>
<evidence type="ECO:0000259" key="2">
    <source>
        <dbReference type="PROSITE" id="PS50181"/>
    </source>
</evidence>
<comment type="caution">
    <text evidence="3">The sequence shown here is derived from an EMBL/GenBank/DDBJ whole genome shotgun (WGS) entry which is preliminary data.</text>
</comment>
<dbReference type="InterPro" id="IPR001810">
    <property type="entry name" value="F-box_dom"/>
</dbReference>
<keyword evidence="4" id="KW-1185">Reference proteome</keyword>
<dbReference type="SMART" id="SM00256">
    <property type="entry name" value="FBOX"/>
    <property type="match status" value="1"/>
</dbReference>
<protein>
    <recommendedName>
        <fullName evidence="2">F-box domain-containing protein</fullName>
    </recommendedName>
</protein>
<organism evidence="3 4">
    <name type="scientific">Solanum pinnatisectum</name>
    <name type="common">tansyleaf nightshade</name>
    <dbReference type="NCBI Taxonomy" id="50273"/>
    <lineage>
        <taxon>Eukaryota</taxon>
        <taxon>Viridiplantae</taxon>
        <taxon>Streptophyta</taxon>
        <taxon>Embryophyta</taxon>
        <taxon>Tracheophyta</taxon>
        <taxon>Spermatophyta</taxon>
        <taxon>Magnoliopsida</taxon>
        <taxon>eudicotyledons</taxon>
        <taxon>Gunneridae</taxon>
        <taxon>Pentapetalae</taxon>
        <taxon>asterids</taxon>
        <taxon>lamiids</taxon>
        <taxon>Solanales</taxon>
        <taxon>Solanaceae</taxon>
        <taxon>Solanoideae</taxon>
        <taxon>Solaneae</taxon>
        <taxon>Solanum</taxon>
    </lineage>
</organism>
<evidence type="ECO:0000313" key="4">
    <source>
        <dbReference type="Proteomes" id="UP001311915"/>
    </source>
</evidence>
<name>A0AAV9LWJ9_9SOLN</name>
<evidence type="ECO:0000256" key="1">
    <source>
        <dbReference type="SAM" id="MobiDB-lite"/>
    </source>
</evidence>
<feature type="domain" description="F-box" evidence="2">
    <location>
        <begin position="22"/>
        <end position="68"/>
    </location>
</feature>
<dbReference type="PANTHER" id="PTHR31672:SF13">
    <property type="entry name" value="F-BOX PROTEIN CPR30-LIKE"/>
    <property type="match status" value="1"/>
</dbReference>